<dbReference type="Proteomes" id="UP000262825">
    <property type="component" value="Unassembled WGS sequence"/>
</dbReference>
<reference evidence="8" key="1">
    <citation type="submission" date="2018-06" db="EMBL/GenBank/DDBJ databases">
        <authorList>
            <person name="Guldener U."/>
        </authorList>
    </citation>
    <scope>NUCLEOTIDE SEQUENCE [LARGE SCALE GENOMIC DNA]</scope>
    <source>
        <strain evidence="8">UTAD17</strain>
    </source>
</reference>
<feature type="domain" description="Ribosome recycling factor" evidence="6">
    <location>
        <begin position="106"/>
        <end position="268"/>
    </location>
</feature>
<comment type="similarity">
    <text evidence="1">Belongs to the RRF family.</text>
</comment>
<comment type="function">
    <text evidence="4">Necessary for protein synthesis in mitochondria. Functions as a ribosome recycling factor in mitochondria.</text>
</comment>
<keyword evidence="3" id="KW-0648">Protein biosynthesis</keyword>
<proteinExistence type="inferred from homology"/>
<dbReference type="InterPro" id="IPR036191">
    <property type="entry name" value="RRF_sf"/>
</dbReference>
<accession>A0A376B2X0</accession>
<dbReference type="PANTHER" id="PTHR20982">
    <property type="entry name" value="RIBOSOME RECYCLING FACTOR"/>
    <property type="match status" value="1"/>
</dbReference>
<dbReference type="GO" id="GO:0043023">
    <property type="term" value="F:ribosomal large subunit binding"/>
    <property type="evidence" value="ECO:0007669"/>
    <property type="project" value="TreeGrafter"/>
</dbReference>
<dbReference type="SUPFAM" id="SSF55194">
    <property type="entry name" value="Ribosome recycling factor, RRF"/>
    <property type="match status" value="1"/>
</dbReference>
<dbReference type="Gene3D" id="1.10.132.20">
    <property type="entry name" value="Ribosome-recycling factor"/>
    <property type="match status" value="1"/>
</dbReference>
<evidence type="ECO:0000256" key="5">
    <source>
        <dbReference type="ARBA" id="ARBA00033107"/>
    </source>
</evidence>
<evidence type="ECO:0000256" key="1">
    <source>
        <dbReference type="ARBA" id="ARBA00005912"/>
    </source>
</evidence>
<dbReference type="Pfam" id="PF01765">
    <property type="entry name" value="RRF"/>
    <property type="match status" value="1"/>
</dbReference>
<dbReference type="VEuPathDB" id="FungiDB:SCODWIG_00723"/>
<dbReference type="AlphaFoldDB" id="A0A376B2X0"/>
<evidence type="ECO:0000256" key="4">
    <source>
        <dbReference type="ARBA" id="ARBA00024909"/>
    </source>
</evidence>
<evidence type="ECO:0000256" key="3">
    <source>
        <dbReference type="ARBA" id="ARBA00022917"/>
    </source>
</evidence>
<dbReference type="EMBL" id="UFAJ01000070">
    <property type="protein sequence ID" value="SSD58962.1"/>
    <property type="molecule type" value="Genomic_DNA"/>
</dbReference>
<organism evidence="7 8">
    <name type="scientific">Saccharomycodes ludwigii</name>
    <dbReference type="NCBI Taxonomy" id="36035"/>
    <lineage>
        <taxon>Eukaryota</taxon>
        <taxon>Fungi</taxon>
        <taxon>Dikarya</taxon>
        <taxon>Ascomycota</taxon>
        <taxon>Saccharomycotina</taxon>
        <taxon>Saccharomycetes</taxon>
        <taxon>Saccharomycodales</taxon>
        <taxon>Saccharomycodaceae</taxon>
        <taxon>Saccharomycodes</taxon>
    </lineage>
</organism>
<dbReference type="PANTHER" id="PTHR20982:SF3">
    <property type="entry name" value="MITOCHONDRIAL RIBOSOME RECYCLING FACTOR PSEUDO 1"/>
    <property type="match status" value="1"/>
</dbReference>
<protein>
    <recommendedName>
        <fullName evidence="2">Ribosome-recycling factor, mitochondrial</fullName>
    </recommendedName>
    <alternativeName>
        <fullName evidence="5">Ribosome-releasing factor, mitochondrial</fullName>
    </alternativeName>
</protein>
<keyword evidence="8" id="KW-1185">Reference proteome</keyword>
<dbReference type="GO" id="GO:0005739">
    <property type="term" value="C:mitochondrion"/>
    <property type="evidence" value="ECO:0007669"/>
    <property type="project" value="TreeGrafter"/>
</dbReference>
<dbReference type="GO" id="GO:0006412">
    <property type="term" value="P:translation"/>
    <property type="evidence" value="ECO:0007669"/>
    <property type="project" value="UniProtKB-KW"/>
</dbReference>
<evidence type="ECO:0000313" key="7">
    <source>
        <dbReference type="EMBL" id="SSD58962.1"/>
    </source>
</evidence>
<gene>
    <name evidence="7" type="ORF">SCODWIG_00723</name>
</gene>
<dbReference type="OrthoDB" id="407355at2759"/>
<dbReference type="InterPro" id="IPR023584">
    <property type="entry name" value="Ribosome_recyc_fac_dom"/>
</dbReference>
<evidence type="ECO:0000259" key="6">
    <source>
        <dbReference type="Pfam" id="PF01765"/>
    </source>
</evidence>
<name>A0A376B2X0_9ASCO</name>
<dbReference type="InterPro" id="IPR002661">
    <property type="entry name" value="Ribosome_recyc_fac"/>
</dbReference>
<evidence type="ECO:0000256" key="2">
    <source>
        <dbReference type="ARBA" id="ARBA00020581"/>
    </source>
</evidence>
<dbReference type="Gene3D" id="3.30.1360.40">
    <property type="match status" value="1"/>
</dbReference>
<evidence type="ECO:0000313" key="8">
    <source>
        <dbReference type="Proteomes" id="UP000262825"/>
    </source>
</evidence>
<sequence>MMLFTHAKRALITNFIRIKRADKNIYRNVFLLKQLGTSNSLFFFGQKNNLFSTVSYRFAKKPKSSKNKKKTDEQQPADAEETVTLNIKDYQKNVACEMNEILELHKKKINESKMGLSNPKIFDKLMVGSSKFVDVATTTTKGRNMFIVTVFDPSNTKNVISAILGSGMNLNPERLPDNEQQLKISLPPVTSESRNKLAKELKRIFEDFKNTNKSGSLSSVRSKYMKDLKEFDQKNQDVKKCIQEVEKIHKDFVSKLHEQFKQAEKNIMK</sequence>